<sequence length="109" mass="12750">MIIFNSHSKENNNTIDEYWVDDTTNNDWVNDTTDDNWIDKSLKEQINNCFLTMLQAAQKPNAFINTKRNLFYTGAAKLTIRNKNRQMKLAVQGSKKIDSYFHNTVQKTD</sequence>
<protein>
    <submittedName>
        <fullName evidence="1">5431_t:CDS:1</fullName>
    </submittedName>
</protein>
<reference evidence="1" key="1">
    <citation type="submission" date="2021-06" db="EMBL/GenBank/DDBJ databases">
        <authorList>
            <person name="Kallberg Y."/>
            <person name="Tangrot J."/>
            <person name="Rosling A."/>
        </authorList>
    </citation>
    <scope>NUCLEOTIDE SEQUENCE</scope>
    <source>
        <strain evidence="1">IN212</strain>
    </source>
</reference>
<evidence type="ECO:0000313" key="1">
    <source>
        <dbReference type="EMBL" id="CAG8555063.1"/>
    </source>
</evidence>
<dbReference type="EMBL" id="CAJVPZ010005021">
    <property type="protein sequence ID" value="CAG8555063.1"/>
    <property type="molecule type" value="Genomic_DNA"/>
</dbReference>
<name>A0A9N9B8P8_9GLOM</name>
<gene>
    <name evidence="1" type="ORF">RFULGI_LOCUS4813</name>
</gene>
<comment type="caution">
    <text evidence="1">The sequence shown here is derived from an EMBL/GenBank/DDBJ whole genome shotgun (WGS) entry which is preliminary data.</text>
</comment>
<feature type="non-terminal residue" evidence="1">
    <location>
        <position position="1"/>
    </location>
</feature>
<dbReference type="OrthoDB" id="10567134at2759"/>
<dbReference type="Proteomes" id="UP000789396">
    <property type="component" value="Unassembled WGS sequence"/>
</dbReference>
<keyword evidence="2" id="KW-1185">Reference proteome</keyword>
<evidence type="ECO:0000313" key="2">
    <source>
        <dbReference type="Proteomes" id="UP000789396"/>
    </source>
</evidence>
<dbReference type="AlphaFoldDB" id="A0A9N9B8P8"/>
<proteinExistence type="predicted"/>
<organism evidence="1 2">
    <name type="scientific">Racocetra fulgida</name>
    <dbReference type="NCBI Taxonomy" id="60492"/>
    <lineage>
        <taxon>Eukaryota</taxon>
        <taxon>Fungi</taxon>
        <taxon>Fungi incertae sedis</taxon>
        <taxon>Mucoromycota</taxon>
        <taxon>Glomeromycotina</taxon>
        <taxon>Glomeromycetes</taxon>
        <taxon>Diversisporales</taxon>
        <taxon>Gigasporaceae</taxon>
        <taxon>Racocetra</taxon>
    </lineage>
</organism>
<accession>A0A9N9B8P8</accession>